<reference evidence="6" key="1">
    <citation type="submission" date="2020-12" db="EMBL/GenBank/DDBJ databases">
        <title>Enhanced detection system for hospital associated transmission using whole genome sequencing surveillance.</title>
        <authorList>
            <person name="Harrison L.H."/>
            <person name="Van Tyne D."/>
            <person name="Marsh J.W."/>
            <person name="Griffith M.P."/>
            <person name="Snyder D.J."/>
            <person name="Cooper V.S."/>
            <person name="Mustapha M."/>
        </authorList>
    </citation>
    <scope>NUCLEOTIDE SEQUENCE</scope>
    <source>
        <strain evidence="6">PSB00042</strain>
    </source>
</reference>
<comment type="caution">
    <text evidence="6">The sequence shown here is derived from an EMBL/GenBank/DDBJ whole genome shotgun (WGS) entry which is preliminary data.</text>
</comment>
<dbReference type="Proteomes" id="UP000637061">
    <property type="component" value="Unassembled WGS sequence"/>
</dbReference>
<dbReference type="GO" id="GO:0005576">
    <property type="term" value="C:extracellular region"/>
    <property type="evidence" value="ECO:0007669"/>
    <property type="project" value="UniProtKB-SubCell"/>
</dbReference>
<dbReference type="RefSeq" id="WP_198746018.1">
    <property type="nucleotide sequence ID" value="NZ_JAEHTE010000001.1"/>
</dbReference>
<dbReference type="Gene3D" id="2.160.20.10">
    <property type="entry name" value="Single-stranded right-handed beta-helix, Pectin lyase-like"/>
    <property type="match status" value="1"/>
</dbReference>
<gene>
    <name evidence="6" type="ORF">JEU22_00440</name>
</gene>
<dbReference type="NCBIfam" id="TIGR01901">
    <property type="entry name" value="adhes_NPXG"/>
    <property type="match status" value="1"/>
</dbReference>
<evidence type="ECO:0000259" key="5">
    <source>
        <dbReference type="SMART" id="SM00912"/>
    </source>
</evidence>
<keyword evidence="3" id="KW-0732">Signal</keyword>
<name>A0A8I1JG29_PSEPU</name>
<dbReference type="Pfam" id="PF05860">
    <property type="entry name" value="TPS"/>
    <property type="match status" value="1"/>
</dbReference>
<proteinExistence type="predicted"/>
<dbReference type="SUPFAM" id="SSF51126">
    <property type="entry name" value="Pectin lyase-like"/>
    <property type="match status" value="1"/>
</dbReference>
<dbReference type="Pfam" id="PF13018">
    <property type="entry name" value="ESPR"/>
    <property type="match status" value="1"/>
</dbReference>
<dbReference type="PANTHER" id="PTHR12338:SF8">
    <property type="entry name" value="HEME_HEMOPEXIN-BINDING PROTEIN"/>
    <property type="match status" value="1"/>
</dbReference>
<protein>
    <submittedName>
        <fullName evidence="6">Filamentous hemagglutinin N-terminal domain-containing protein</fullName>
    </submittedName>
</protein>
<feature type="compositionally biased region" description="Low complexity" evidence="4">
    <location>
        <begin position="1425"/>
        <end position="1443"/>
    </location>
</feature>
<dbReference type="InterPro" id="IPR011050">
    <property type="entry name" value="Pectin_lyase_fold/virulence"/>
</dbReference>
<evidence type="ECO:0000313" key="6">
    <source>
        <dbReference type="EMBL" id="MBI6882397.1"/>
    </source>
</evidence>
<organism evidence="6 7">
    <name type="scientific">Pseudomonas putida</name>
    <name type="common">Arthrobacter siderocapsulatus</name>
    <dbReference type="NCBI Taxonomy" id="303"/>
    <lineage>
        <taxon>Bacteria</taxon>
        <taxon>Pseudomonadati</taxon>
        <taxon>Pseudomonadota</taxon>
        <taxon>Gammaproteobacteria</taxon>
        <taxon>Pseudomonadales</taxon>
        <taxon>Pseudomonadaceae</taxon>
        <taxon>Pseudomonas</taxon>
    </lineage>
</organism>
<dbReference type="InterPro" id="IPR041248">
    <property type="entry name" value="YDG"/>
</dbReference>
<evidence type="ECO:0000256" key="4">
    <source>
        <dbReference type="SAM" id="MobiDB-lite"/>
    </source>
</evidence>
<sequence>MNKIHNIIWSKAQNAWVVVAEGTKSVSKAGGAGLKVMIALIMLSPVAGHAATLPQGGTVTVGQGTIVTNGSNQMVIKQTTDKLGINWQSFNVGADGHVIFDQPGANSVALNRVIGSDGSSILGKIDANGQVFIINPNGVIFGKNAQVNVGALVASTLDITDKNFKDGSYTFDSVGGKGVVENNGSIQASSGGYVALIGKSVKNQGLIKAQLGTAGLAAGDSVTLDVGGDGLINLKVSKSAVGAQVSNHGLIVADGGQAIMTARAANDLTATVVNNDGIIQARTINNREGKIFLDGGFDGGVVSVAGTLDASAPETGNGGFIETSGTTVKIASDVKVTTLANTGKTGEWLIDPVDFNINAGDAPKTYNSIGADTLSAQLESTSVTISTSNFAWSEPGDINVNAGVSWGANTKLTLKADRDINIKDNVYVNGESGGLAMNYGGRINVLDGSAVKLNGANTTYSENGKNFEILRTASDLNKLSGAVSNKYYVLGGDIDASVTSGWNGGLGYDPSGSMMNSFFSSVLNGLGNTISNLYINRPGQDYVGLIGNASNSTISNINVNGNVTGKTNVGLVAGQAYSSSVYNVTSNGNVTGNENTGSAIGQAYGNVIVENVEGNGNVTGETNTGGVIGFAYSNAKVNNITSYSKVTGNGSTGGVIGYSYANDLLSNLSYSGIGVKATGSNTGGVIGKSFADNKLTGLNTSFTKIEGGGYSTGGAIGMITGAAELSNIDVYGAVWGKYDVGGAVGYIGDMSSGNIHHLRSAAMVNGLDNIGGVAGEVRYSTLHDVYSSGMVTGTGSNTGGVVGFLGDSTLSNSASVNTIKGSVNVGGIVGNAENSSVSSSFSASSVEGSSNVGGFAGQVLGGSFQNSYATGAVTGWSGPSGSFVGSSQNAAYQFTYATGINKSNSSTTRGGYAGSSDGDTMTQSFWDVDSTGLSTSDGNAEGKTSAEMLLSSTYDGWNLDTTGFDESSPWRIYEGHGRPVLKFSMGTIDAAGKQTEVTYNGSDQVFIAENLYDMSGEWNRFYSGLWNPDDIFSDGSPKGGALTEKNAGNYTVSDLYSDQFGYNIRQTGSSTLVINKAQLVFDTTALDKVYDGTKSVNGSSITTSGLGGDNIHVDGFTASFVDKNAGANKDVEFTNLIISGDGIENYTWDTTVLGSANISKANLNVSAGVSDKVYDGTTAASSNITYDKINGDDLVVNGSASYLDKNAGLDKVVVYDELEVSGADAHNYYWDSNITGIGSIDKATLNVTLTGQDKVYDGTLKASVSEVDDRIAGDSLVIDYKSAFANKNAGNNKNIYISDLSVTGADAGNYNLVANMVAQADIHKAGITVVANPGTKVSGSSDTPLSWSITSGSLYGSDAISGSLIRDKGEQSGKYAINQGTLSAGDNYNLTFVASQYEITRNMDLKDTQEAVSVITASTGSPKTSGSGAESSTSGGSGNYGLLNLGMKMPDDLLRDDT</sequence>
<evidence type="ECO:0000256" key="2">
    <source>
        <dbReference type="ARBA" id="ARBA00022525"/>
    </source>
</evidence>
<comment type="subcellular location">
    <subcellularLocation>
        <location evidence="1">Secreted</location>
    </subcellularLocation>
</comment>
<accession>A0A8I1JG29</accession>
<dbReference type="PANTHER" id="PTHR12338">
    <property type="entry name" value="AUTOTRANSPORTER"/>
    <property type="match status" value="1"/>
</dbReference>
<dbReference type="SMART" id="SM00912">
    <property type="entry name" value="Haemagg_act"/>
    <property type="match status" value="1"/>
</dbReference>
<feature type="domain" description="Filamentous haemagglutinin FhaB/tRNA nuclease CdiA-like TPS" evidence="5">
    <location>
        <begin position="50"/>
        <end position="163"/>
    </location>
</feature>
<dbReference type="Pfam" id="PF18657">
    <property type="entry name" value="YDG"/>
    <property type="match status" value="3"/>
</dbReference>
<evidence type="ECO:0000256" key="3">
    <source>
        <dbReference type="ARBA" id="ARBA00022729"/>
    </source>
</evidence>
<dbReference type="InterPro" id="IPR008638">
    <property type="entry name" value="FhaB/CdiA-like_TPS"/>
</dbReference>
<dbReference type="InterPro" id="IPR024973">
    <property type="entry name" value="ESPR"/>
</dbReference>
<dbReference type="Gene3D" id="2.160.20.110">
    <property type="match status" value="2"/>
</dbReference>
<evidence type="ECO:0000256" key="1">
    <source>
        <dbReference type="ARBA" id="ARBA00004613"/>
    </source>
</evidence>
<dbReference type="InterPro" id="IPR012334">
    <property type="entry name" value="Pectin_lyas_fold"/>
</dbReference>
<feature type="region of interest" description="Disordered" evidence="4">
    <location>
        <begin position="1416"/>
        <end position="1443"/>
    </location>
</feature>
<keyword evidence="2" id="KW-0964">Secreted</keyword>
<dbReference type="EMBL" id="JAEHTE010000001">
    <property type="protein sequence ID" value="MBI6882397.1"/>
    <property type="molecule type" value="Genomic_DNA"/>
</dbReference>
<dbReference type="InterPro" id="IPR050909">
    <property type="entry name" value="Bact_Autotransporter_VF"/>
</dbReference>
<evidence type="ECO:0000313" key="7">
    <source>
        <dbReference type="Proteomes" id="UP000637061"/>
    </source>
</evidence>